<organism evidence="8 9">
    <name type="scientific">Hydrogenispora ethanolica</name>
    <dbReference type="NCBI Taxonomy" id="1082276"/>
    <lineage>
        <taxon>Bacteria</taxon>
        <taxon>Bacillati</taxon>
        <taxon>Bacillota</taxon>
        <taxon>Hydrogenispora</taxon>
    </lineage>
</organism>
<dbReference type="Proteomes" id="UP000295008">
    <property type="component" value="Unassembled WGS sequence"/>
</dbReference>
<dbReference type="GO" id="GO:0046872">
    <property type="term" value="F:metal ion binding"/>
    <property type="evidence" value="ECO:0007669"/>
    <property type="project" value="UniProtKB-KW"/>
</dbReference>
<keyword evidence="2" id="KW-0479">Metal-binding</keyword>
<evidence type="ECO:0000256" key="2">
    <source>
        <dbReference type="ARBA" id="ARBA00022723"/>
    </source>
</evidence>
<proteinExistence type="inferred from homology"/>
<sequence>MLRKRWPLFMALLLLVLMVSGSTIRAESVFDNISLGLEKEIGYLNYETILATKEPVQLPSVENRRLQAVFHRLTETSRRKGEIQYHLTVVEDPAVNAFALPGGYVFVNTGLLEVVQSDDELAGVLGHELAHVECRHSIKAITRSVGMTAVATAALGSGEGSSRETLSRMANLSILLLQLGYSRDAEYEADKLGVQMMREAGYSKNKFLNFWRRDEAANDSGRTARFYEFFSTHPLTSERIKRIESM</sequence>
<evidence type="ECO:0000256" key="6">
    <source>
        <dbReference type="RuleBase" id="RU003983"/>
    </source>
</evidence>
<dbReference type="RefSeq" id="WP_165908188.1">
    <property type="nucleotide sequence ID" value="NZ_SLUN01000033.1"/>
</dbReference>
<evidence type="ECO:0000313" key="8">
    <source>
        <dbReference type="EMBL" id="TCL61535.1"/>
    </source>
</evidence>
<dbReference type="GO" id="GO:0051603">
    <property type="term" value="P:proteolysis involved in protein catabolic process"/>
    <property type="evidence" value="ECO:0007669"/>
    <property type="project" value="TreeGrafter"/>
</dbReference>
<evidence type="ECO:0000256" key="4">
    <source>
        <dbReference type="ARBA" id="ARBA00022833"/>
    </source>
</evidence>
<keyword evidence="4 6" id="KW-0862">Zinc</keyword>
<reference evidence="8 9" key="1">
    <citation type="submission" date="2019-03" db="EMBL/GenBank/DDBJ databases">
        <title>Genomic Encyclopedia of Type Strains, Phase IV (KMG-IV): sequencing the most valuable type-strain genomes for metagenomic binning, comparative biology and taxonomic classification.</title>
        <authorList>
            <person name="Goeker M."/>
        </authorList>
    </citation>
    <scope>NUCLEOTIDE SEQUENCE [LARGE SCALE GENOMIC DNA]</scope>
    <source>
        <strain evidence="8 9">LX-B</strain>
    </source>
</reference>
<dbReference type="GO" id="GO:0016020">
    <property type="term" value="C:membrane"/>
    <property type="evidence" value="ECO:0007669"/>
    <property type="project" value="TreeGrafter"/>
</dbReference>
<evidence type="ECO:0000256" key="5">
    <source>
        <dbReference type="ARBA" id="ARBA00023049"/>
    </source>
</evidence>
<comment type="caution">
    <text evidence="8">The sequence shown here is derived from an EMBL/GenBank/DDBJ whole genome shotgun (WGS) entry which is preliminary data.</text>
</comment>
<comment type="cofactor">
    <cofactor evidence="6">
        <name>Zn(2+)</name>
        <dbReference type="ChEBI" id="CHEBI:29105"/>
    </cofactor>
    <text evidence="6">Binds 1 zinc ion per subunit.</text>
</comment>
<accession>A0A4R1R7E4</accession>
<comment type="similarity">
    <text evidence="6">Belongs to the peptidase M48 family.</text>
</comment>
<dbReference type="PANTHER" id="PTHR22726">
    <property type="entry name" value="METALLOENDOPEPTIDASE OMA1"/>
    <property type="match status" value="1"/>
</dbReference>
<name>A0A4R1R7E4_HYDET</name>
<evidence type="ECO:0000313" key="9">
    <source>
        <dbReference type="Proteomes" id="UP000295008"/>
    </source>
</evidence>
<dbReference type="Pfam" id="PF01435">
    <property type="entry name" value="Peptidase_M48"/>
    <property type="match status" value="1"/>
</dbReference>
<dbReference type="Gene3D" id="3.30.2010.10">
    <property type="entry name" value="Metalloproteases ('zincins'), catalytic domain"/>
    <property type="match status" value="1"/>
</dbReference>
<feature type="domain" description="Peptidase M48" evidence="7">
    <location>
        <begin position="62"/>
        <end position="245"/>
    </location>
</feature>
<dbReference type="InterPro" id="IPR051156">
    <property type="entry name" value="Mito/Outer_Membr_Metalloprot"/>
</dbReference>
<keyword evidence="3 6" id="KW-0378">Hydrolase</keyword>
<evidence type="ECO:0000259" key="7">
    <source>
        <dbReference type="Pfam" id="PF01435"/>
    </source>
</evidence>
<dbReference type="EMBL" id="SLUN01000033">
    <property type="protein sequence ID" value="TCL61535.1"/>
    <property type="molecule type" value="Genomic_DNA"/>
</dbReference>
<dbReference type="PANTHER" id="PTHR22726:SF1">
    <property type="entry name" value="METALLOENDOPEPTIDASE OMA1, MITOCHONDRIAL"/>
    <property type="match status" value="1"/>
</dbReference>
<evidence type="ECO:0000256" key="3">
    <source>
        <dbReference type="ARBA" id="ARBA00022801"/>
    </source>
</evidence>
<gene>
    <name evidence="8" type="ORF">EDC14_103341</name>
</gene>
<protein>
    <submittedName>
        <fullName evidence="8">Peptidase M48-like protein</fullName>
    </submittedName>
</protein>
<dbReference type="InterPro" id="IPR001915">
    <property type="entry name" value="Peptidase_M48"/>
</dbReference>
<keyword evidence="5 6" id="KW-0482">Metalloprotease</keyword>
<keyword evidence="9" id="KW-1185">Reference proteome</keyword>
<evidence type="ECO:0000256" key="1">
    <source>
        <dbReference type="ARBA" id="ARBA00022670"/>
    </source>
</evidence>
<dbReference type="GO" id="GO:0004222">
    <property type="term" value="F:metalloendopeptidase activity"/>
    <property type="evidence" value="ECO:0007669"/>
    <property type="project" value="InterPro"/>
</dbReference>
<keyword evidence="1 6" id="KW-0645">Protease</keyword>
<dbReference type="CDD" id="cd07332">
    <property type="entry name" value="M48C_Oma1_like"/>
    <property type="match status" value="1"/>
</dbReference>
<dbReference type="AlphaFoldDB" id="A0A4R1R7E4"/>